<dbReference type="AlphaFoldDB" id="A0A4P9W9S5"/>
<evidence type="ECO:0000313" key="1">
    <source>
        <dbReference type="EMBL" id="RKO89164.1"/>
    </source>
</evidence>
<keyword evidence="2" id="KW-1185">Reference proteome</keyword>
<protein>
    <submittedName>
        <fullName evidence="1">Uncharacterized protein</fullName>
    </submittedName>
</protein>
<name>A0A4P9W9S5_9FUNG</name>
<sequence length="255" mass="28823">MPRIWGNCRGLVLAIILLHPPVYKPPREKFKAAKARKPFSVHFKKVHFIRKVKLGPGVVKEPRIVPAVQERAKRETPHAHEPLCAPPVGRTIILPNLCRGGGWWAYHEPFSAQPESLAVHIKANPDTPLLHFVRISHGLDEPQWIRGVSLHRRLQKMGQKSESQHPPHKCISRINNHNKSDSYTLELKSDPNKKMCETLRYACPSAGQLRAEFGASYSLLTGSCCLEMLLHLHENGDLIVDEVLAIHKRGVKVHL</sequence>
<reference evidence="2" key="1">
    <citation type="journal article" date="2018" name="Nat. Microbiol.">
        <title>Leveraging single-cell genomics to expand the fungal tree of life.</title>
        <authorList>
            <person name="Ahrendt S.R."/>
            <person name="Quandt C.A."/>
            <person name="Ciobanu D."/>
            <person name="Clum A."/>
            <person name="Salamov A."/>
            <person name="Andreopoulos B."/>
            <person name="Cheng J.F."/>
            <person name="Woyke T."/>
            <person name="Pelin A."/>
            <person name="Henrissat B."/>
            <person name="Reynolds N.K."/>
            <person name="Benny G.L."/>
            <person name="Smith M.E."/>
            <person name="James T.Y."/>
            <person name="Grigoriev I.V."/>
        </authorList>
    </citation>
    <scope>NUCLEOTIDE SEQUENCE [LARGE SCALE GENOMIC DNA]</scope>
</reference>
<proteinExistence type="predicted"/>
<gene>
    <name evidence="1" type="ORF">BDK51DRAFT_26074</name>
</gene>
<evidence type="ECO:0000313" key="2">
    <source>
        <dbReference type="Proteomes" id="UP000269721"/>
    </source>
</evidence>
<dbReference type="Proteomes" id="UP000269721">
    <property type="component" value="Unassembled WGS sequence"/>
</dbReference>
<dbReference type="EMBL" id="KZ996247">
    <property type="protein sequence ID" value="RKO89164.1"/>
    <property type="molecule type" value="Genomic_DNA"/>
</dbReference>
<organism evidence="1 2">
    <name type="scientific">Blyttiomyces helicus</name>
    <dbReference type="NCBI Taxonomy" id="388810"/>
    <lineage>
        <taxon>Eukaryota</taxon>
        <taxon>Fungi</taxon>
        <taxon>Fungi incertae sedis</taxon>
        <taxon>Chytridiomycota</taxon>
        <taxon>Chytridiomycota incertae sedis</taxon>
        <taxon>Chytridiomycetes</taxon>
        <taxon>Chytridiomycetes incertae sedis</taxon>
        <taxon>Blyttiomyces</taxon>
    </lineage>
</organism>
<accession>A0A4P9W9S5</accession>